<protein>
    <submittedName>
        <fullName evidence="9">UDP-N-acetylmuramyl pentapeptide phosphotransferase/UDP-N-acetylglucosamine-1-phosphate transferase</fullName>
    </submittedName>
</protein>
<sequence length="332" mass="36563">MSVQLILAPLLAFIVAYFLILWQVNSPTALKVLDYPNPRSLHRKPIPRTGGVGIIAGILAAWLWLATAIPLALWASIGLLAIISFIDDVKTLPVLQRLLVHASVAMAFAIWQIYPSYGGALTFVAGLAILWMTNLYNFMDGSDGLAGGMALIGFGCYGLGAWLMGDDLLAAINFCIMAAAAAFLLFNFYPARIFMGDVGSIPLGFLAAVLGIWGWMQAVWSLWFPFLVFSPFIADATVTLAKRAWRGERIWQAHRAHYYQRLVQSGLGHRDTALLGYAVMLIASGSALWSVRQDAATQLWLVGIWMGIYFITMVIFDYFQRNRSGNGQNDCN</sequence>
<evidence type="ECO:0000313" key="10">
    <source>
        <dbReference type="Proteomes" id="UP000198640"/>
    </source>
</evidence>
<keyword evidence="6 8" id="KW-0472">Membrane</keyword>
<feature type="binding site" evidence="7">
    <location>
        <position position="137"/>
    </location>
    <ligand>
        <name>Mg(2+)</name>
        <dbReference type="ChEBI" id="CHEBI:18420"/>
    </ligand>
</feature>
<dbReference type="EMBL" id="FNOY01000050">
    <property type="protein sequence ID" value="SDY64427.1"/>
    <property type="molecule type" value="Genomic_DNA"/>
</dbReference>
<feature type="transmembrane region" description="Helical" evidence="8">
    <location>
        <begin position="145"/>
        <end position="162"/>
    </location>
</feature>
<keyword evidence="7" id="KW-0479">Metal-binding</keyword>
<reference evidence="9 10" key="1">
    <citation type="submission" date="2016-10" db="EMBL/GenBank/DDBJ databases">
        <authorList>
            <person name="de Groot N.N."/>
        </authorList>
    </citation>
    <scope>NUCLEOTIDE SEQUENCE [LARGE SCALE GENOMIC DNA]</scope>
    <source>
        <strain evidence="9 10">Nm1</strain>
    </source>
</reference>
<evidence type="ECO:0000256" key="7">
    <source>
        <dbReference type="PIRSR" id="PIRSR600715-1"/>
    </source>
</evidence>
<dbReference type="GO" id="GO:0009103">
    <property type="term" value="P:lipopolysaccharide biosynthetic process"/>
    <property type="evidence" value="ECO:0007669"/>
    <property type="project" value="TreeGrafter"/>
</dbReference>
<keyword evidence="2" id="KW-1003">Cell membrane</keyword>
<evidence type="ECO:0000256" key="3">
    <source>
        <dbReference type="ARBA" id="ARBA00022679"/>
    </source>
</evidence>
<dbReference type="GO" id="GO:0044038">
    <property type="term" value="P:cell wall macromolecule biosynthetic process"/>
    <property type="evidence" value="ECO:0007669"/>
    <property type="project" value="TreeGrafter"/>
</dbReference>
<feature type="transmembrane region" description="Helical" evidence="8">
    <location>
        <begin position="297"/>
        <end position="319"/>
    </location>
</feature>
<dbReference type="Proteomes" id="UP000198640">
    <property type="component" value="Unassembled WGS sequence"/>
</dbReference>
<dbReference type="GO" id="GO:0071555">
    <property type="term" value="P:cell wall organization"/>
    <property type="evidence" value="ECO:0007669"/>
    <property type="project" value="TreeGrafter"/>
</dbReference>
<evidence type="ECO:0000256" key="8">
    <source>
        <dbReference type="SAM" id="Phobius"/>
    </source>
</evidence>
<dbReference type="InterPro" id="IPR000715">
    <property type="entry name" value="Glycosyl_transferase_4"/>
</dbReference>
<evidence type="ECO:0000256" key="5">
    <source>
        <dbReference type="ARBA" id="ARBA00022989"/>
    </source>
</evidence>
<feature type="transmembrane region" description="Helical" evidence="8">
    <location>
        <begin position="120"/>
        <end position="138"/>
    </location>
</feature>
<gene>
    <name evidence="9" type="ORF">SAMN05421881_10503</name>
</gene>
<evidence type="ECO:0000256" key="1">
    <source>
        <dbReference type="ARBA" id="ARBA00004651"/>
    </source>
</evidence>
<feature type="binding site" evidence="7">
    <location>
        <position position="197"/>
    </location>
    <ligand>
        <name>Mg(2+)</name>
        <dbReference type="ChEBI" id="CHEBI:18420"/>
    </ligand>
</feature>
<keyword evidence="5 8" id="KW-1133">Transmembrane helix</keyword>
<keyword evidence="4 8" id="KW-0812">Transmembrane</keyword>
<dbReference type="AlphaFoldDB" id="A0A1H3LIQ1"/>
<comment type="subcellular location">
    <subcellularLocation>
        <location evidence="1">Cell membrane</location>
        <topology evidence="1">Multi-pass membrane protein</topology>
    </subcellularLocation>
</comment>
<keyword evidence="7" id="KW-0460">Magnesium</keyword>
<evidence type="ECO:0000313" key="9">
    <source>
        <dbReference type="EMBL" id="SDY64427.1"/>
    </source>
</evidence>
<dbReference type="GO" id="GO:0016780">
    <property type="term" value="F:phosphotransferase activity, for other substituted phosphate groups"/>
    <property type="evidence" value="ECO:0007669"/>
    <property type="project" value="InterPro"/>
</dbReference>
<feature type="transmembrane region" description="Helical" evidence="8">
    <location>
        <begin position="71"/>
        <end position="86"/>
    </location>
</feature>
<evidence type="ECO:0000256" key="4">
    <source>
        <dbReference type="ARBA" id="ARBA00022692"/>
    </source>
</evidence>
<feature type="transmembrane region" description="Helical" evidence="8">
    <location>
        <begin position="168"/>
        <end position="186"/>
    </location>
</feature>
<keyword evidence="3 9" id="KW-0808">Transferase</keyword>
<dbReference type="PANTHER" id="PTHR22926">
    <property type="entry name" value="PHOSPHO-N-ACETYLMURAMOYL-PENTAPEPTIDE-TRANSFERASE"/>
    <property type="match status" value="1"/>
</dbReference>
<evidence type="ECO:0000256" key="2">
    <source>
        <dbReference type="ARBA" id="ARBA00022475"/>
    </source>
</evidence>
<dbReference type="Pfam" id="PF00953">
    <property type="entry name" value="Glycos_transf_4"/>
    <property type="match status" value="1"/>
</dbReference>
<keyword evidence="10" id="KW-1185">Reference proteome</keyword>
<dbReference type="GO" id="GO:0005886">
    <property type="term" value="C:plasma membrane"/>
    <property type="evidence" value="ECO:0007669"/>
    <property type="project" value="UniProtKB-SubCell"/>
</dbReference>
<feature type="transmembrane region" description="Helical" evidence="8">
    <location>
        <begin position="98"/>
        <end position="114"/>
    </location>
</feature>
<proteinExistence type="predicted"/>
<dbReference type="GO" id="GO:0046872">
    <property type="term" value="F:metal ion binding"/>
    <property type="evidence" value="ECO:0007669"/>
    <property type="project" value="UniProtKB-KW"/>
</dbReference>
<feature type="transmembrane region" description="Helical" evidence="8">
    <location>
        <begin position="198"/>
        <end position="216"/>
    </location>
</feature>
<accession>A0A1H3LIQ1</accession>
<dbReference type="RefSeq" id="WP_090415004.1">
    <property type="nucleotide sequence ID" value="NZ_FNOY01000050.1"/>
</dbReference>
<feature type="transmembrane region" description="Helical" evidence="8">
    <location>
        <begin position="274"/>
        <end position="291"/>
    </location>
</feature>
<dbReference type="STRING" id="44576.SAMN05421881_10503"/>
<dbReference type="CDD" id="cd06854">
    <property type="entry name" value="GT_WbpL_WbcO_like"/>
    <property type="match status" value="1"/>
</dbReference>
<dbReference type="PANTHER" id="PTHR22926:SF3">
    <property type="entry name" value="UNDECAPRENYL-PHOSPHATE ALPHA-N-ACETYLGLUCOSAMINYL 1-PHOSPHATE TRANSFERASE"/>
    <property type="match status" value="1"/>
</dbReference>
<organism evidence="9 10">
    <name type="scientific">Nitrosomonas halophila</name>
    <dbReference type="NCBI Taxonomy" id="44576"/>
    <lineage>
        <taxon>Bacteria</taxon>
        <taxon>Pseudomonadati</taxon>
        <taxon>Pseudomonadota</taxon>
        <taxon>Betaproteobacteria</taxon>
        <taxon>Nitrosomonadales</taxon>
        <taxon>Nitrosomonadaceae</taxon>
        <taxon>Nitrosomonas</taxon>
    </lineage>
</organism>
<name>A0A1H3LIQ1_9PROT</name>
<evidence type="ECO:0000256" key="6">
    <source>
        <dbReference type="ARBA" id="ARBA00023136"/>
    </source>
</evidence>
<dbReference type="OrthoDB" id="9783652at2"/>
<feature type="transmembrane region" description="Helical" evidence="8">
    <location>
        <begin position="6"/>
        <end position="24"/>
    </location>
</feature>
<comment type="cofactor">
    <cofactor evidence="7">
        <name>Mg(2+)</name>
        <dbReference type="ChEBI" id="CHEBI:18420"/>
    </cofactor>
</comment>